<sequence length="248" mass="29105">MNLNCSLIQFFLNPKIFSILSQNQQKYLQNLNENDLISLNDLNSIFLDPLNQIDKEFFNPFISFILENLNKFNFELNETTSDFFEILFQILYKNISNSNTSSKQIARSLGISSKEIEDETMNQLLETKPQIINENFLKSIDSKKFQILSNNLFSKPKFMDILSVNPKSTALFPEFFNYRKTSPEYFIDFISSDPHLIKKQMENLSDLFGEFFDNWNSKESEKKIKTRRIFAVFGSTFNSIYSQSYSFA</sequence>
<evidence type="ECO:0000313" key="2">
    <source>
        <dbReference type="Proteomes" id="UP001149090"/>
    </source>
</evidence>
<comment type="caution">
    <text evidence="1">The sequence shown here is derived from an EMBL/GenBank/DDBJ whole genome shotgun (WGS) entry which is preliminary data.</text>
</comment>
<dbReference type="Proteomes" id="UP001149090">
    <property type="component" value="Unassembled WGS sequence"/>
</dbReference>
<accession>A0A9Q0LUA9</accession>
<keyword evidence="2" id="KW-1185">Reference proteome</keyword>
<name>A0A9Q0LUA9_ANAIG</name>
<reference evidence="1" key="1">
    <citation type="submission" date="2022-10" db="EMBL/GenBank/DDBJ databases">
        <title>Novel sulphate-reducing endosymbionts in the free-living metamonad Anaeramoeba.</title>
        <authorList>
            <person name="Jerlstrom-Hultqvist J."/>
            <person name="Cepicka I."/>
            <person name="Gallot-Lavallee L."/>
            <person name="Salas-Leiva D."/>
            <person name="Curtis B.A."/>
            <person name="Zahonova K."/>
            <person name="Pipaliya S."/>
            <person name="Dacks J."/>
            <person name="Roger A.J."/>
        </authorList>
    </citation>
    <scope>NUCLEOTIDE SEQUENCE</scope>
    <source>
        <strain evidence="1">BMAN</strain>
    </source>
</reference>
<evidence type="ECO:0000313" key="1">
    <source>
        <dbReference type="EMBL" id="KAJ5080106.1"/>
    </source>
</evidence>
<proteinExistence type="predicted"/>
<dbReference type="EMBL" id="JAPDFW010000013">
    <property type="protein sequence ID" value="KAJ5080106.1"/>
    <property type="molecule type" value="Genomic_DNA"/>
</dbReference>
<gene>
    <name evidence="1" type="ORF">M0811_14123</name>
</gene>
<protein>
    <submittedName>
        <fullName evidence="1">Uncharacterized protein</fullName>
    </submittedName>
</protein>
<dbReference type="AlphaFoldDB" id="A0A9Q0LUA9"/>
<organism evidence="1 2">
    <name type="scientific">Anaeramoeba ignava</name>
    <name type="common">Anaerobic marine amoeba</name>
    <dbReference type="NCBI Taxonomy" id="1746090"/>
    <lineage>
        <taxon>Eukaryota</taxon>
        <taxon>Metamonada</taxon>
        <taxon>Anaeramoebidae</taxon>
        <taxon>Anaeramoeba</taxon>
    </lineage>
</organism>